<dbReference type="OrthoDB" id="2423701at2759"/>
<dbReference type="Proteomes" id="UP000757232">
    <property type="component" value="Unassembled WGS sequence"/>
</dbReference>
<sequence>MPRNDALSKGLDLYEQGRYRDALMAFEQASRENSRHKILSDTRRAAALKKLDDLADTLNASKDFTDWQEHRRSSRLSPRAGKLSASFKMVELALELVKPTDAERRAMLAAFREEILDAMKPSPSQFDKLPVELQIEILSNVIDGSRTRMVTLIKVCPTWKDLITRTPSCFHRFILDGRTTQKKADAWLKLAKGVVTSLRVDDPSLCYKKQSKLRNASKDFWLKLKELELTNASLFKYLPAETIRQLRLRSLVVDVDYFPREDLWEGIRSLDTSATYNLSIAAGRCLIELEGLSFSRLTSLRLDGNFRPGPFFELLRRNSALHTLILTRLYTNDYFSVVQESIELPVLRRIELDGINIASKIFRCVKVPRLGALHLANFGTRFNTACCMEDIISQGIASLTEICLYKCNVSSPILVSFLQSSPSLKLLKLSRCTFDDGDINSVIKALYEPAKDASSSIPCPKLQHLDVSSSPDLESGPLISFVKSHQANSSATPVDKYPATPASSEHARNPPLPILSLNINDCPLIRQGALLWLEETVPSVEMSYW</sequence>
<protein>
    <recommendedName>
        <fullName evidence="4">F-box domain-containing protein</fullName>
    </recommendedName>
</protein>
<name>A0A9Q5I3Y3_SANBA</name>
<dbReference type="Gene3D" id="3.80.10.10">
    <property type="entry name" value="Ribonuclease Inhibitor"/>
    <property type="match status" value="1"/>
</dbReference>
<comment type="caution">
    <text evidence="2">The sequence shown here is derived from an EMBL/GenBank/DDBJ whole genome shotgun (WGS) entry which is preliminary data.</text>
</comment>
<dbReference type="AlphaFoldDB" id="A0A9Q5I3Y3"/>
<feature type="region of interest" description="Disordered" evidence="1">
    <location>
        <begin position="486"/>
        <end position="506"/>
    </location>
</feature>
<gene>
    <name evidence="2" type="ORF">A7U60_g1701</name>
</gene>
<accession>A0A9Q5I3Y3</accession>
<proteinExistence type="predicted"/>
<keyword evidence="3" id="KW-1185">Reference proteome</keyword>
<dbReference type="SUPFAM" id="SSF52047">
    <property type="entry name" value="RNI-like"/>
    <property type="match status" value="1"/>
</dbReference>
<reference evidence="2" key="1">
    <citation type="submission" date="2016-06" db="EMBL/GenBank/DDBJ databases">
        <title>Draft Genome sequence of the fungus Inonotus baumii.</title>
        <authorList>
            <person name="Zhu H."/>
            <person name="Lin W."/>
        </authorList>
    </citation>
    <scope>NUCLEOTIDE SEQUENCE</scope>
    <source>
        <strain evidence="2">821</strain>
    </source>
</reference>
<evidence type="ECO:0000313" key="2">
    <source>
        <dbReference type="EMBL" id="OCB91064.1"/>
    </source>
</evidence>
<dbReference type="EMBL" id="LNZH02000107">
    <property type="protein sequence ID" value="OCB91064.1"/>
    <property type="molecule type" value="Genomic_DNA"/>
</dbReference>
<dbReference type="InterPro" id="IPR032675">
    <property type="entry name" value="LRR_dom_sf"/>
</dbReference>
<evidence type="ECO:0000313" key="3">
    <source>
        <dbReference type="Proteomes" id="UP000757232"/>
    </source>
</evidence>
<organism evidence="2 3">
    <name type="scientific">Sanghuangporus baumii</name>
    <name type="common">Phellinus baumii</name>
    <dbReference type="NCBI Taxonomy" id="108892"/>
    <lineage>
        <taxon>Eukaryota</taxon>
        <taxon>Fungi</taxon>
        <taxon>Dikarya</taxon>
        <taxon>Basidiomycota</taxon>
        <taxon>Agaricomycotina</taxon>
        <taxon>Agaricomycetes</taxon>
        <taxon>Hymenochaetales</taxon>
        <taxon>Hymenochaetaceae</taxon>
        <taxon>Sanghuangporus</taxon>
    </lineage>
</organism>
<evidence type="ECO:0000256" key="1">
    <source>
        <dbReference type="SAM" id="MobiDB-lite"/>
    </source>
</evidence>
<evidence type="ECO:0008006" key="4">
    <source>
        <dbReference type="Google" id="ProtNLM"/>
    </source>
</evidence>